<keyword evidence="2" id="KW-0012">Acyltransferase</keyword>
<dbReference type="KEGG" id="cgc:Cyagr_2033"/>
<protein>
    <submittedName>
        <fullName evidence="4">Acetyltransferase</fullName>
    </submittedName>
</protein>
<organism evidence="4 5">
    <name type="scientific">Cyanobium gracile (strain ATCC 27147 / PCC 6307)</name>
    <dbReference type="NCBI Taxonomy" id="292564"/>
    <lineage>
        <taxon>Bacteria</taxon>
        <taxon>Bacillati</taxon>
        <taxon>Cyanobacteriota</taxon>
        <taxon>Cyanophyceae</taxon>
        <taxon>Synechococcales</taxon>
        <taxon>Prochlorococcaceae</taxon>
        <taxon>Cyanobium</taxon>
    </lineage>
</organism>
<dbReference type="eggNOG" id="COG0454">
    <property type="taxonomic scope" value="Bacteria"/>
</dbReference>
<gene>
    <name evidence="4" type="ordered locus">Cyagr_2033</name>
</gene>
<dbReference type="EMBL" id="CP003495">
    <property type="protein sequence ID" value="AFY29156.1"/>
    <property type="molecule type" value="Genomic_DNA"/>
</dbReference>
<dbReference type="InterPro" id="IPR016181">
    <property type="entry name" value="Acyl_CoA_acyltransferase"/>
</dbReference>
<evidence type="ECO:0000256" key="1">
    <source>
        <dbReference type="ARBA" id="ARBA00022679"/>
    </source>
</evidence>
<dbReference type="Pfam" id="PF00583">
    <property type="entry name" value="Acetyltransf_1"/>
    <property type="match status" value="1"/>
</dbReference>
<dbReference type="PATRIC" id="fig|292564.3.peg.1928"/>
<reference evidence="5" key="1">
    <citation type="journal article" date="2013" name="Proc. Natl. Acad. Sci. U.S.A.">
        <title>Improving the coverage of the cyanobacterial phylum using diversity-driven genome sequencing.</title>
        <authorList>
            <person name="Shih P.M."/>
            <person name="Wu D."/>
            <person name="Latifi A."/>
            <person name="Axen S.D."/>
            <person name="Fewer D.P."/>
            <person name="Talla E."/>
            <person name="Calteau A."/>
            <person name="Cai F."/>
            <person name="Tandeau de Marsac N."/>
            <person name="Rippka R."/>
            <person name="Herdman M."/>
            <person name="Sivonen K."/>
            <person name="Coursin T."/>
            <person name="Laurent T."/>
            <person name="Goodwin L."/>
            <person name="Nolan M."/>
            <person name="Davenport K.W."/>
            <person name="Han C.S."/>
            <person name="Rubin E.M."/>
            <person name="Eisen J.A."/>
            <person name="Woyke T."/>
            <person name="Gugger M."/>
            <person name="Kerfeld C.A."/>
        </authorList>
    </citation>
    <scope>NUCLEOTIDE SEQUENCE [LARGE SCALE GENOMIC DNA]</scope>
    <source>
        <strain evidence="5">ATCC 27147 / PCC 6307</strain>
    </source>
</reference>
<dbReference type="Gene3D" id="3.40.630.30">
    <property type="match status" value="1"/>
</dbReference>
<dbReference type="CDD" id="cd04301">
    <property type="entry name" value="NAT_SF"/>
    <property type="match status" value="1"/>
</dbReference>
<dbReference type="AlphaFoldDB" id="K9P8V2"/>
<dbReference type="PROSITE" id="PS51186">
    <property type="entry name" value="GNAT"/>
    <property type="match status" value="1"/>
</dbReference>
<evidence type="ECO:0000313" key="5">
    <source>
        <dbReference type="Proteomes" id="UP000010388"/>
    </source>
</evidence>
<feature type="domain" description="N-acetyltransferase" evidence="3">
    <location>
        <begin position="4"/>
        <end position="161"/>
    </location>
</feature>
<evidence type="ECO:0000256" key="2">
    <source>
        <dbReference type="ARBA" id="ARBA00023315"/>
    </source>
</evidence>
<evidence type="ECO:0000259" key="3">
    <source>
        <dbReference type="PROSITE" id="PS51186"/>
    </source>
</evidence>
<sequence>MPPVVVRQAGPADLEVIVPLFDAYRQFYGQPSEPDRVGAFLQERLAQGDSVLLIAEADGQAVGFTQLYPSFSSVSMAPIFILNDLFVRPEARRMGVARRLLEAAVHHCRGAGAIRLSLSTALTNAAAQALYASAGWERDAVFCVYHRTVHQPAPPPSHRAQQA</sequence>
<dbReference type="Proteomes" id="UP000010388">
    <property type="component" value="Chromosome"/>
</dbReference>
<dbReference type="OrthoDB" id="9792929at2"/>
<dbReference type="SUPFAM" id="SSF55729">
    <property type="entry name" value="Acyl-CoA N-acyltransferases (Nat)"/>
    <property type="match status" value="1"/>
</dbReference>
<keyword evidence="1 4" id="KW-0808">Transferase</keyword>
<dbReference type="GO" id="GO:0016747">
    <property type="term" value="F:acyltransferase activity, transferring groups other than amino-acyl groups"/>
    <property type="evidence" value="ECO:0007669"/>
    <property type="project" value="InterPro"/>
</dbReference>
<name>K9P8V2_CYAGP</name>
<dbReference type="PANTHER" id="PTHR43877:SF2">
    <property type="entry name" value="AMINOALKYLPHOSPHONATE N-ACETYLTRANSFERASE-RELATED"/>
    <property type="match status" value="1"/>
</dbReference>
<dbReference type="InterPro" id="IPR000182">
    <property type="entry name" value="GNAT_dom"/>
</dbReference>
<dbReference type="HOGENOM" id="CLU_013985_34_9_3"/>
<proteinExistence type="predicted"/>
<evidence type="ECO:0000313" key="4">
    <source>
        <dbReference type="EMBL" id="AFY29156.1"/>
    </source>
</evidence>
<dbReference type="PANTHER" id="PTHR43877">
    <property type="entry name" value="AMINOALKYLPHOSPHONATE N-ACETYLTRANSFERASE-RELATED-RELATED"/>
    <property type="match status" value="1"/>
</dbReference>
<accession>K9P8V2</accession>
<dbReference type="InterPro" id="IPR050832">
    <property type="entry name" value="Bact_Acetyltransf"/>
</dbReference>